<feature type="compositionally biased region" description="Low complexity" evidence="1">
    <location>
        <begin position="42"/>
        <end position="77"/>
    </location>
</feature>
<evidence type="ECO:0000313" key="3">
    <source>
        <dbReference type="EMBL" id="MBD8022947.1"/>
    </source>
</evidence>
<sequence length="251" mass="26311">MDHEWSDELRMLRARAYGPAADILDDPAALARLRELEDRAQTPDPAATDADPAPAATDAAPAPAATDPAPVPAAKDAAPVAAASVSGASATTAVATGDEPEKRHRRIWPWLVAVGGAGLVVGAVLATAIPALPGNRVAVLATASEAEWNSDLFGPMQDGSVVFEDFRDLTVVEVRNAWGQPEDDRSTTCVFVYSDQGMMLTMGCAGEGFPPTASFTVTSTASEDLRSEFPEGTSLRFVVDESEASVYARRP</sequence>
<evidence type="ECO:0000256" key="1">
    <source>
        <dbReference type="SAM" id="MobiDB-lite"/>
    </source>
</evidence>
<name>A0ABR8X1E1_9MICO</name>
<accession>A0ABR8X1E1</accession>
<keyword evidence="2" id="KW-0472">Membrane</keyword>
<keyword evidence="2" id="KW-0812">Transmembrane</keyword>
<evidence type="ECO:0000313" key="4">
    <source>
        <dbReference type="Proteomes" id="UP000602532"/>
    </source>
</evidence>
<keyword evidence="2" id="KW-1133">Transmembrane helix</keyword>
<comment type="caution">
    <text evidence="3">The sequence shown here is derived from an EMBL/GenBank/DDBJ whole genome shotgun (WGS) entry which is preliminary data.</text>
</comment>
<feature type="transmembrane region" description="Helical" evidence="2">
    <location>
        <begin position="110"/>
        <end position="132"/>
    </location>
</feature>
<evidence type="ECO:0008006" key="5">
    <source>
        <dbReference type="Google" id="ProtNLM"/>
    </source>
</evidence>
<protein>
    <recommendedName>
        <fullName evidence="5">Spermidine/putrescine ABC transporter permease</fullName>
    </recommendedName>
</protein>
<reference evidence="3 4" key="1">
    <citation type="submission" date="2020-08" db="EMBL/GenBank/DDBJ databases">
        <title>A Genomic Blueprint of the Chicken Gut Microbiome.</title>
        <authorList>
            <person name="Gilroy R."/>
            <person name="Ravi A."/>
            <person name="Getino M."/>
            <person name="Pursley I."/>
            <person name="Horton D.L."/>
            <person name="Alikhan N.-F."/>
            <person name="Baker D."/>
            <person name="Gharbi K."/>
            <person name="Hall N."/>
            <person name="Watson M."/>
            <person name="Adriaenssens E.M."/>
            <person name="Foster-Nyarko E."/>
            <person name="Jarju S."/>
            <person name="Secka A."/>
            <person name="Antonio M."/>
            <person name="Oren A."/>
            <person name="Chaudhuri R."/>
            <person name="La Ragione R.M."/>
            <person name="Hildebrand F."/>
            <person name="Pallen M.J."/>
        </authorList>
    </citation>
    <scope>NUCLEOTIDE SEQUENCE [LARGE SCALE GENOMIC DNA]</scope>
    <source>
        <strain evidence="3 4">Sa1CUA4</strain>
    </source>
</reference>
<feature type="region of interest" description="Disordered" evidence="1">
    <location>
        <begin position="34"/>
        <end position="77"/>
    </location>
</feature>
<gene>
    <name evidence="3" type="ORF">H9622_04985</name>
</gene>
<dbReference type="Proteomes" id="UP000602532">
    <property type="component" value="Unassembled WGS sequence"/>
</dbReference>
<organism evidence="3 4">
    <name type="scientific">Microbacterium gallinarum</name>
    <dbReference type="NCBI Taxonomy" id="2762209"/>
    <lineage>
        <taxon>Bacteria</taxon>
        <taxon>Bacillati</taxon>
        <taxon>Actinomycetota</taxon>
        <taxon>Actinomycetes</taxon>
        <taxon>Micrococcales</taxon>
        <taxon>Microbacteriaceae</taxon>
        <taxon>Microbacterium</taxon>
    </lineage>
</organism>
<dbReference type="EMBL" id="JACSPM010000001">
    <property type="protein sequence ID" value="MBD8022947.1"/>
    <property type="molecule type" value="Genomic_DNA"/>
</dbReference>
<dbReference type="RefSeq" id="WP_191764802.1">
    <property type="nucleotide sequence ID" value="NZ_JACSPM010000001.1"/>
</dbReference>
<evidence type="ECO:0000256" key="2">
    <source>
        <dbReference type="SAM" id="Phobius"/>
    </source>
</evidence>
<proteinExistence type="predicted"/>
<keyword evidence="4" id="KW-1185">Reference proteome</keyword>